<keyword evidence="8 9" id="KW-0325">Glycoprotein</keyword>
<organism evidence="10">
    <name type="scientific">Oikopleura dioica</name>
    <name type="common">Tunicate</name>
    <dbReference type="NCBI Taxonomy" id="34765"/>
    <lineage>
        <taxon>Eukaryota</taxon>
        <taxon>Metazoa</taxon>
        <taxon>Chordata</taxon>
        <taxon>Tunicata</taxon>
        <taxon>Appendicularia</taxon>
        <taxon>Copelata</taxon>
        <taxon>Oikopleuridae</taxon>
        <taxon>Oikopleura</taxon>
    </lineage>
</organism>
<evidence type="ECO:0000256" key="4">
    <source>
        <dbReference type="ARBA" id="ARBA00022692"/>
    </source>
</evidence>
<dbReference type="PANTHER" id="PTHR12137:SF54">
    <property type="entry name" value="CARBOHYDRATE SULFOTRANSFERASE"/>
    <property type="match status" value="1"/>
</dbReference>
<sequence length="540" mass="62494">MTLLNGSGLARYFISVLALGVFFLGLNYVNYGRHTSLQAEKTACSQSPPEEIVKVVYRDRIIEKVVDAPKNEGEESQENEHIPAKIIYSPMEENGIKYPISDELKKDPDFATFQKRSKFLNNACRSIRSIFDTKQSFKAKKHLHELIKNGQNADDEKKCLPVLAREGSPENHFYTDKEKIHVCLPTKTGSTNWLKMLFSLYTSDGKIDPDEVDPNLVYQMPQLPRFAAQLDEHIRSRQGKDDFFTMITVRHPFARLHSAYKDKFRNKHPWMKYIRGKFGTYLDAMETEDMENEDYEYSFRAFLELMALSEYDQERDRHWKTVQTYCTPCHIDYDFVLKQETAMAENDFLMKVLKFDETHPGLHVPGRYNSNVTARIDMDEIAAPYKGIPRDIIEKIYISYYPDFVLFNYDVDEVFAVAGPASDAALKKKRMEVRAKMKTKFGYYTKRTDDMQCMGDEDYACKYGMWRKFTNHTIVGTAYPFAGKKFTTLTAAFEFGCDKPTVKGVIYDGTAYQLRGGSAGFREHRTDTVWVKQYSTLTIA</sequence>
<name>E4XGB6_OIKDI</name>
<accession>E4XGB6</accession>
<keyword evidence="5 9" id="KW-1133">Transmembrane helix</keyword>
<dbReference type="AlphaFoldDB" id="E4XGB6"/>
<dbReference type="GO" id="GO:0016051">
    <property type="term" value="P:carbohydrate biosynthetic process"/>
    <property type="evidence" value="ECO:0007669"/>
    <property type="project" value="InterPro"/>
</dbReference>
<dbReference type="InterPro" id="IPR018011">
    <property type="entry name" value="Carb_sulfotrans_8-10"/>
</dbReference>
<keyword evidence="6 9" id="KW-0333">Golgi apparatus</keyword>
<dbReference type="InParanoid" id="E4XGB6"/>
<evidence type="ECO:0000256" key="2">
    <source>
        <dbReference type="ARBA" id="ARBA00006339"/>
    </source>
</evidence>
<keyword evidence="3 9" id="KW-0808">Transferase</keyword>
<evidence type="ECO:0000256" key="8">
    <source>
        <dbReference type="ARBA" id="ARBA00023180"/>
    </source>
</evidence>
<keyword evidence="9" id="KW-0119">Carbohydrate metabolism</keyword>
<keyword evidence="9" id="KW-0735">Signal-anchor</keyword>
<gene>
    <name evidence="10" type="ORF">GSOID_T00010524001</name>
</gene>
<dbReference type="Proteomes" id="UP000001307">
    <property type="component" value="Unassembled WGS sequence"/>
</dbReference>
<evidence type="ECO:0000256" key="6">
    <source>
        <dbReference type="ARBA" id="ARBA00023034"/>
    </source>
</evidence>
<dbReference type="PANTHER" id="PTHR12137">
    <property type="entry name" value="CARBOHYDRATE SULFOTRANSFERASE"/>
    <property type="match status" value="1"/>
</dbReference>
<comment type="subcellular location">
    <subcellularLocation>
        <location evidence="1 9">Golgi apparatus membrane</location>
        <topology evidence="1 9">Single-pass type II membrane protein</topology>
    </subcellularLocation>
</comment>
<keyword evidence="11" id="KW-1185">Reference proteome</keyword>
<evidence type="ECO:0000256" key="1">
    <source>
        <dbReference type="ARBA" id="ARBA00004323"/>
    </source>
</evidence>
<dbReference type="Pfam" id="PF03567">
    <property type="entry name" value="Sulfotransfer_2"/>
    <property type="match status" value="1"/>
</dbReference>
<dbReference type="EMBL" id="FN653047">
    <property type="protein sequence ID" value="CBY09714.1"/>
    <property type="molecule type" value="Genomic_DNA"/>
</dbReference>
<reference evidence="10" key="1">
    <citation type="journal article" date="2010" name="Science">
        <title>Plasticity of animal genome architecture unmasked by rapid evolution of a pelagic tunicate.</title>
        <authorList>
            <person name="Denoeud F."/>
            <person name="Henriet S."/>
            <person name="Mungpakdee S."/>
            <person name="Aury J.M."/>
            <person name="Da Silva C."/>
            <person name="Brinkmann H."/>
            <person name="Mikhaleva J."/>
            <person name="Olsen L.C."/>
            <person name="Jubin C."/>
            <person name="Canestro C."/>
            <person name="Bouquet J.M."/>
            <person name="Danks G."/>
            <person name="Poulain J."/>
            <person name="Campsteijn C."/>
            <person name="Adamski M."/>
            <person name="Cross I."/>
            <person name="Yadetie F."/>
            <person name="Muffato M."/>
            <person name="Louis A."/>
            <person name="Butcher S."/>
            <person name="Tsagkogeorga G."/>
            <person name="Konrad A."/>
            <person name="Singh S."/>
            <person name="Jensen M.F."/>
            <person name="Cong E.H."/>
            <person name="Eikeseth-Otteraa H."/>
            <person name="Noel B."/>
            <person name="Anthouard V."/>
            <person name="Porcel B.M."/>
            <person name="Kachouri-Lafond R."/>
            <person name="Nishino A."/>
            <person name="Ugolini M."/>
            <person name="Chourrout P."/>
            <person name="Nishida H."/>
            <person name="Aasland R."/>
            <person name="Huzurbazar S."/>
            <person name="Westhof E."/>
            <person name="Delsuc F."/>
            <person name="Lehrach H."/>
            <person name="Reinhardt R."/>
            <person name="Weissenbach J."/>
            <person name="Roy S.W."/>
            <person name="Artiguenave F."/>
            <person name="Postlethwait J.H."/>
            <person name="Manak J.R."/>
            <person name="Thompson E.M."/>
            <person name="Jaillon O."/>
            <person name="Du Pasquier L."/>
            <person name="Boudinot P."/>
            <person name="Liberles D.A."/>
            <person name="Volff J.N."/>
            <person name="Philippe H."/>
            <person name="Lenhard B."/>
            <person name="Roest Crollius H."/>
            <person name="Wincker P."/>
            <person name="Chourrout D."/>
        </authorList>
    </citation>
    <scope>NUCLEOTIDE SEQUENCE [LARGE SCALE GENOMIC DNA]</scope>
</reference>
<keyword evidence="4 9" id="KW-0812">Transmembrane</keyword>
<evidence type="ECO:0000313" key="10">
    <source>
        <dbReference type="EMBL" id="CBY09714.1"/>
    </source>
</evidence>
<comment type="similarity">
    <text evidence="2 9">Belongs to the sulfotransferase 2 family.</text>
</comment>
<dbReference type="GO" id="GO:0008146">
    <property type="term" value="F:sulfotransferase activity"/>
    <property type="evidence" value="ECO:0007669"/>
    <property type="project" value="InterPro"/>
</dbReference>
<feature type="transmembrane region" description="Helical" evidence="9">
    <location>
        <begin position="12"/>
        <end position="31"/>
    </location>
</feature>
<evidence type="ECO:0000256" key="3">
    <source>
        <dbReference type="ARBA" id="ARBA00022679"/>
    </source>
</evidence>
<protein>
    <recommendedName>
        <fullName evidence="9">Carbohydrate sulfotransferase</fullName>
        <ecNumber evidence="9">2.8.2.-</ecNumber>
    </recommendedName>
</protein>
<evidence type="ECO:0000313" key="11">
    <source>
        <dbReference type="Proteomes" id="UP000001307"/>
    </source>
</evidence>
<evidence type="ECO:0000256" key="9">
    <source>
        <dbReference type="RuleBase" id="RU364020"/>
    </source>
</evidence>
<proteinExistence type="inferred from homology"/>
<dbReference type="EC" id="2.8.2.-" evidence="9"/>
<dbReference type="InterPro" id="IPR005331">
    <property type="entry name" value="Sulfotransferase"/>
</dbReference>
<dbReference type="GO" id="GO:0000139">
    <property type="term" value="C:Golgi membrane"/>
    <property type="evidence" value="ECO:0007669"/>
    <property type="project" value="UniProtKB-SubCell"/>
</dbReference>
<dbReference type="OrthoDB" id="2019940at2759"/>
<keyword evidence="7 9" id="KW-0472">Membrane</keyword>
<evidence type="ECO:0000256" key="7">
    <source>
        <dbReference type="ARBA" id="ARBA00023136"/>
    </source>
</evidence>
<evidence type="ECO:0000256" key="5">
    <source>
        <dbReference type="ARBA" id="ARBA00022989"/>
    </source>
</evidence>